<proteinExistence type="predicted"/>
<evidence type="ECO:0000259" key="1">
    <source>
        <dbReference type="Pfam" id="PF03810"/>
    </source>
</evidence>
<reference evidence="2 3" key="1">
    <citation type="journal article" date="2018" name="Plant J.">
        <title>Genome sequences of Chlorella sorokiniana UTEX 1602 and Micractinium conductrix SAG 241.80: implications to maltose excretion by a green alga.</title>
        <authorList>
            <person name="Arriola M.B."/>
            <person name="Velmurugan N."/>
            <person name="Zhang Y."/>
            <person name="Plunkett M.H."/>
            <person name="Hondzo H."/>
            <person name="Barney B.M."/>
        </authorList>
    </citation>
    <scope>NUCLEOTIDE SEQUENCE [LARGE SCALE GENOMIC DNA]</scope>
    <source>
        <strain evidence="3">UTEX 1602</strain>
    </source>
</reference>
<dbReference type="PANTHER" id="PTHR12363">
    <property type="entry name" value="TRANSPORTIN 3 AND IMPORTIN 13"/>
    <property type="match status" value="1"/>
</dbReference>
<dbReference type="GO" id="GO:0005737">
    <property type="term" value="C:cytoplasm"/>
    <property type="evidence" value="ECO:0007669"/>
    <property type="project" value="TreeGrafter"/>
</dbReference>
<keyword evidence="3" id="KW-1185">Reference proteome</keyword>
<dbReference type="InterPro" id="IPR001494">
    <property type="entry name" value="Importin-beta_N"/>
</dbReference>
<dbReference type="SUPFAM" id="SSF48371">
    <property type="entry name" value="ARM repeat"/>
    <property type="match status" value="1"/>
</dbReference>
<evidence type="ECO:0000313" key="3">
    <source>
        <dbReference type="Proteomes" id="UP000239899"/>
    </source>
</evidence>
<dbReference type="InterPro" id="IPR051345">
    <property type="entry name" value="Importin_beta-like_NTR"/>
</dbReference>
<organism evidence="2 3">
    <name type="scientific">Chlorella sorokiniana</name>
    <name type="common">Freshwater green alga</name>
    <dbReference type="NCBI Taxonomy" id="3076"/>
    <lineage>
        <taxon>Eukaryota</taxon>
        <taxon>Viridiplantae</taxon>
        <taxon>Chlorophyta</taxon>
        <taxon>core chlorophytes</taxon>
        <taxon>Trebouxiophyceae</taxon>
        <taxon>Chlorellales</taxon>
        <taxon>Chlorellaceae</taxon>
        <taxon>Chlorella clade</taxon>
        <taxon>Chlorella</taxon>
    </lineage>
</organism>
<dbReference type="GO" id="GO:0006606">
    <property type="term" value="P:protein import into nucleus"/>
    <property type="evidence" value="ECO:0007669"/>
    <property type="project" value="TreeGrafter"/>
</dbReference>
<gene>
    <name evidence="2" type="ORF">C2E21_3904</name>
</gene>
<accession>A0A2P6TSU3</accession>
<dbReference type="AlphaFoldDB" id="A0A2P6TSU3"/>
<dbReference type="STRING" id="3076.A0A2P6TSU3"/>
<dbReference type="OrthoDB" id="512138at2759"/>
<protein>
    <submittedName>
        <fullName evidence="2">Nuclear transport receptor</fullName>
    </submittedName>
</protein>
<dbReference type="Pfam" id="PF03810">
    <property type="entry name" value="IBN_N"/>
    <property type="match status" value="1"/>
</dbReference>
<dbReference type="InterPro" id="IPR016024">
    <property type="entry name" value="ARM-type_fold"/>
</dbReference>
<dbReference type="InterPro" id="IPR011989">
    <property type="entry name" value="ARM-like"/>
</dbReference>
<dbReference type="PANTHER" id="PTHR12363:SF54">
    <property type="entry name" value="NUCLEAR TRANSPORT RECEPTOR"/>
    <property type="match status" value="1"/>
</dbReference>
<keyword evidence="2" id="KW-0675">Receptor</keyword>
<sequence>MAQEQQVVQALQALYSPATSPAQKAQANHWLTSFQHSTEAWQVPFALLAAEQAQEVQFFATTLLVRKVRSEWTKLDAGSRQGFGQACRAKFQEALAWQPPPGELVLRQQCALLAALCGAAAGDGANELATQALQLLQRGSTALGLQLLTALAQEAEDLDRVRRLALVNVLAPRGREVLGALGALLAAASQQLQQGGGGGAEGPAIAALKCAEAWLELSPTGGSGCVLAPGEVQAQQGQLLASALALLTHPSSSDAVVEAAAQLLLMIFGPENFAADEQTDLAATSALAQALLATRGRLAGAESDTLPAAVAKLASAAAERAPEFVCGHMPQATELSELVLECLGRPGPEMAAHSVDFLLMANTVSLSERPPALRQPLYEAMLQRLVPHASFPPHFSSWTEEFELDEDAFKRLREQHLPELLDVCYGLLRMRYLQAAWQLLQGAASWQAAEAALYLFSTVSLAVKTRVLAEANGGDENAAAGSAAAMAAEDRAQTHSLLVALFGRVCSPEGAASMLGAHPMLAEAACRLAEHYAAWFGRAGKEPPLQGALQLLLRALTIPQASHTAAQGFQQLCLRCAGKIRDAGAFGWLMDAAHGALQQAGAALPISERQLVVEGLARAAAGLPGQQLLDASARLAAPFVQAAQHACSNGGAADAAARRTLADSLRLLAAAVRHLAPVGDDRGELGAQPAAQILAAAGTTLAAVSESPAWQADREAVGAVVEVYQRAVGTAKQHGLQLAMQALSAMTALFAATAHPGCLDVVVEALEMQYEQPGMPAAAMQALAAACDTALPRLQGEGQLREHPALVSSLLSLAHACAVYAPAALWSSPALPALLQLAAAAVRLREADPVAHGLELISRLVASHEHADDEGVTPAHLQAVHSVLAAHGEALVAALLAAECDTCPRHLMRNAADCVRRLLANPTLGQQAAGWVAAAASSGQLPGCSDGHLTPDDCATFATLAPRLAGARFNALVVDFGLLARGQNTSDVLLAYEF</sequence>
<comment type="caution">
    <text evidence="2">The sequence shown here is derived from an EMBL/GenBank/DDBJ whole genome shotgun (WGS) entry which is preliminary data.</text>
</comment>
<dbReference type="EMBL" id="LHPG02000007">
    <property type="protein sequence ID" value="PRW57140.1"/>
    <property type="molecule type" value="Genomic_DNA"/>
</dbReference>
<dbReference type="Gene3D" id="1.25.10.10">
    <property type="entry name" value="Leucine-rich Repeat Variant"/>
    <property type="match status" value="1"/>
</dbReference>
<name>A0A2P6TSU3_CHLSO</name>
<dbReference type="Proteomes" id="UP000239899">
    <property type="component" value="Unassembled WGS sequence"/>
</dbReference>
<feature type="domain" description="Importin N-terminal" evidence="1">
    <location>
        <begin position="27"/>
        <end position="81"/>
    </location>
</feature>
<evidence type="ECO:0000313" key="2">
    <source>
        <dbReference type="EMBL" id="PRW57140.1"/>
    </source>
</evidence>
<dbReference type="GO" id="GO:0031267">
    <property type="term" value="F:small GTPase binding"/>
    <property type="evidence" value="ECO:0007669"/>
    <property type="project" value="InterPro"/>
</dbReference>